<reference evidence="3" key="2">
    <citation type="submission" date="2019-10" db="EMBL/GenBank/DDBJ databases">
        <title>A de novo genome assembly of a pear dwarfing rootstock.</title>
        <authorList>
            <person name="Wang F."/>
            <person name="Wang J."/>
            <person name="Li S."/>
            <person name="Zhang Y."/>
            <person name="Fang M."/>
            <person name="Ma L."/>
            <person name="Zhao Y."/>
            <person name="Jiang S."/>
        </authorList>
    </citation>
    <scope>NUCLEOTIDE SEQUENCE [LARGE SCALE GENOMIC DNA]</scope>
</reference>
<feature type="compositionally biased region" description="Polar residues" evidence="1">
    <location>
        <begin position="63"/>
        <end position="77"/>
    </location>
</feature>
<accession>A0A5N5GNQ9</accession>
<reference evidence="2 3" key="3">
    <citation type="submission" date="2019-11" db="EMBL/GenBank/DDBJ databases">
        <title>A de novo genome assembly of a pear dwarfing rootstock.</title>
        <authorList>
            <person name="Wang F."/>
            <person name="Wang J."/>
            <person name="Li S."/>
            <person name="Zhang Y."/>
            <person name="Fang M."/>
            <person name="Ma L."/>
            <person name="Zhao Y."/>
            <person name="Jiang S."/>
        </authorList>
    </citation>
    <scope>NUCLEOTIDE SEQUENCE [LARGE SCALE GENOMIC DNA]</scope>
    <source>
        <strain evidence="2">S2</strain>
        <tissue evidence="2">Leaf</tissue>
    </source>
</reference>
<gene>
    <name evidence="2" type="ORF">D8674_013105</name>
</gene>
<dbReference type="AlphaFoldDB" id="A0A5N5GNQ9"/>
<organism evidence="2 3">
    <name type="scientific">Pyrus ussuriensis x Pyrus communis</name>
    <dbReference type="NCBI Taxonomy" id="2448454"/>
    <lineage>
        <taxon>Eukaryota</taxon>
        <taxon>Viridiplantae</taxon>
        <taxon>Streptophyta</taxon>
        <taxon>Embryophyta</taxon>
        <taxon>Tracheophyta</taxon>
        <taxon>Spermatophyta</taxon>
        <taxon>Magnoliopsida</taxon>
        <taxon>eudicotyledons</taxon>
        <taxon>Gunneridae</taxon>
        <taxon>Pentapetalae</taxon>
        <taxon>rosids</taxon>
        <taxon>fabids</taxon>
        <taxon>Rosales</taxon>
        <taxon>Rosaceae</taxon>
        <taxon>Amygdaloideae</taxon>
        <taxon>Maleae</taxon>
        <taxon>Pyrus</taxon>
    </lineage>
</organism>
<feature type="region of interest" description="Disordered" evidence="1">
    <location>
        <begin position="40"/>
        <end position="77"/>
    </location>
</feature>
<protein>
    <submittedName>
        <fullName evidence="2">Uncharacterized protein</fullName>
    </submittedName>
</protein>
<feature type="region of interest" description="Disordered" evidence="1">
    <location>
        <begin position="1"/>
        <end position="24"/>
    </location>
</feature>
<reference evidence="2 3" key="1">
    <citation type="submission" date="2019-09" db="EMBL/GenBank/DDBJ databases">
        <authorList>
            <person name="Ou C."/>
        </authorList>
    </citation>
    <scope>NUCLEOTIDE SEQUENCE [LARGE SCALE GENOMIC DNA]</scope>
    <source>
        <strain evidence="2">S2</strain>
        <tissue evidence="2">Leaf</tissue>
    </source>
</reference>
<dbReference type="Proteomes" id="UP000327157">
    <property type="component" value="Chromosome 15"/>
</dbReference>
<evidence type="ECO:0000256" key="1">
    <source>
        <dbReference type="SAM" id="MobiDB-lite"/>
    </source>
</evidence>
<comment type="caution">
    <text evidence="2">The sequence shown here is derived from an EMBL/GenBank/DDBJ whole genome shotgun (WGS) entry which is preliminary data.</text>
</comment>
<dbReference type="EMBL" id="SMOL01000401">
    <property type="protein sequence ID" value="KAB2617236.1"/>
    <property type="molecule type" value="Genomic_DNA"/>
</dbReference>
<evidence type="ECO:0000313" key="2">
    <source>
        <dbReference type="EMBL" id="KAB2617236.1"/>
    </source>
</evidence>
<name>A0A5N5GNQ9_9ROSA</name>
<proteinExistence type="predicted"/>
<evidence type="ECO:0000313" key="3">
    <source>
        <dbReference type="Proteomes" id="UP000327157"/>
    </source>
</evidence>
<sequence>MKNARRREPRASSSSQSKSQVTTLTTEVANLRTELASQFGIRLPDLRPPSTSETLQPKHAHNSAPSTSEPIPNLETF</sequence>
<keyword evidence="3" id="KW-1185">Reference proteome</keyword>